<feature type="signal peptide" evidence="1">
    <location>
        <begin position="1"/>
        <end position="21"/>
    </location>
</feature>
<proteinExistence type="predicted"/>
<accession>A0ABU4XTB9</accession>
<organism evidence="2 3">
    <name type="scientific">Mesorhizobium album</name>
    <dbReference type="NCBI Taxonomy" id="3072314"/>
    <lineage>
        <taxon>Bacteria</taxon>
        <taxon>Pseudomonadati</taxon>
        <taxon>Pseudomonadota</taxon>
        <taxon>Alphaproteobacteria</taxon>
        <taxon>Hyphomicrobiales</taxon>
        <taxon>Phyllobacteriaceae</taxon>
        <taxon>Mesorhizobium</taxon>
    </lineage>
</organism>
<evidence type="ECO:0000256" key="1">
    <source>
        <dbReference type="SAM" id="SignalP"/>
    </source>
</evidence>
<reference evidence="2 3" key="1">
    <citation type="submission" date="2023-08" db="EMBL/GenBank/DDBJ databases">
        <title>Implementing the SeqCode for naming new Mesorhizobium species isolated from Vachellia karroo root nodules.</title>
        <authorList>
            <person name="Van Lill M."/>
        </authorList>
    </citation>
    <scope>NUCLEOTIDE SEQUENCE [LARGE SCALE GENOMIC DNA]</scope>
    <source>
        <strain evidence="2 3">VK24D</strain>
    </source>
</reference>
<sequence length="111" mass="11022">MLVLLLAVLVTAGLGSPVVQASGMATKMAMASDMGASGHGDCGACPTGGKNGSKAMTCPLACTAPLVAIPSHGSSAPSPQMTLAVFIVRHELLHGLTSPPDPFPPRTTDIG</sequence>
<protein>
    <submittedName>
        <fullName evidence="2">Uncharacterized protein</fullName>
    </submittedName>
</protein>
<dbReference type="RefSeq" id="WP_320286378.1">
    <property type="nucleotide sequence ID" value="NZ_JAVIIW010000004.1"/>
</dbReference>
<dbReference type="EMBL" id="JAVIIW010000004">
    <property type="protein sequence ID" value="MDX8477956.1"/>
    <property type="molecule type" value="Genomic_DNA"/>
</dbReference>
<keyword evidence="3" id="KW-1185">Reference proteome</keyword>
<name>A0ABU4XTB9_9HYPH</name>
<gene>
    <name evidence="2" type="ORF">RFN28_05590</name>
</gene>
<comment type="caution">
    <text evidence="2">The sequence shown here is derived from an EMBL/GenBank/DDBJ whole genome shotgun (WGS) entry which is preliminary data.</text>
</comment>
<evidence type="ECO:0000313" key="2">
    <source>
        <dbReference type="EMBL" id="MDX8477956.1"/>
    </source>
</evidence>
<feature type="chain" id="PRO_5046747169" evidence="1">
    <location>
        <begin position="22"/>
        <end position="111"/>
    </location>
</feature>
<keyword evidence="1" id="KW-0732">Signal</keyword>
<dbReference type="Proteomes" id="UP001287059">
    <property type="component" value="Unassembled WGS sequence"/>
</dbReference>
<evidence type="ECO:0000313" key="3">
    <source>
        <dbReference type="Proteomes" id="UP001287059"/>
    </source>
</evidence>